<keyword evidence="4" id="KW-1185">Reference proteome</keyword>
<evidence type="ECO:0008006" key="5">
    <source>
        <dbReference type="Google" id="ProtNLM"/>
    </source>
</evidence>
<evidence type="ECO:0000256" key="1">
    <source>
        <dbReference type="SAM" id="Phobius"/>
    </source>
</evidence>
<feature type="transmembrane region" description="Helical" evidence="1">
    <location>
        <begin position="94"/>
        <end position="114"/>
    </location>
</feature>
<evidence type="ECO:0000313" key="2">
    <source>
        <dbReference type="EMBL" id="SBT25595.1"/>
    </source>
</evidence>
<keyword evidence="1" id="KW-1133">Transmembrane helix</keyword>
<dbReference type="AlphaFoldDB" id="A0A1C3K2G3"/>
<proteinExistence type="predicted"/>
<dbReference type="Proteomes" id="UP000078558">
    <property type="component" value="Chromosome I"/>
</dbReference>
<protein>
    <recommendedName>
        <fullName evidence="5">Transmembrane protein</fullName>
    </recommendedName>
</protein>
<dbReference type="EMBL" id="FLRC01000021">
    <property type="protein sequence ID" value="SBT25595.1"/>
    <property type="molecule type" value="Genomic_DNA"/>
</dbReference>
<dbReference type="EMBL" id="LT907988">
    <property type="protein sequence ID" value="SOE46988.1"/>
    <property type="molecule type" value="Genomic_DNA"/>
</dbReference>
<evidence type="ECO:0000313" key="3">
    <source>
        <dbReference type="EMBL" id="SOE46988.1"/>
    </source>
</evidence>
<reference evidence="3 4" key="2">
    <citation type="submission" date="2017-08" db="EMBL/GenBank/DDBJ databases">
        <authorList>
            <person name="de Groot N.N."/>
        </authorList>
    </citation>
    <scope>NUCLEOTIDE SEQUENCE [LARGE SCALE GENOMIC DNA]</scope>
    <source>
        <strain evidence="3">Orrdi1</strain>
    </source>
</reference>
<evidence type="ECO:0000313" key="4">
    <source>
        <dbReference type="Proteomes" id="UP000078558"/>
    </source>
</evidence>
<sequence length="115" mass="12934">MEIAGYIAIALGVIFMISALYAQSALSALLDHFRHDPELLKETGAISDLYFLFDLLQWRHGFVKYLYRHPEPPAAIAAAFPDYARLRKISNVVYALKIGLGVYLLAMFVAMSVIR</sequence>
<keyword evidence="1" id="KW-0472">Membrane</keyword>
<dbReference type="RefSeq" id="WP_067753841.1">
    <property type="nucleotide sequence ID" value="NZ_LT907988.1"/>
</dbReference>
<gene>
    <name evidence="2" type="ORF">ODI_03523</name>
    <name evidence="3" type="ORF">ODI_R0581</name>
</gene>
<keyword evidence="1" id="KW-0812">Transmembrane</keyword>
<dbReference type="OrthoDB" id="8687680at2"/>
<dbReference type="STRING" id="1851544.ODI_03523"/>
<feature type="transmembrane region" description="Helical" evidence="1">
    <location>
        <begin position="6"/>
        <end position="30"/>
    </location>
</feature>
<dbReference type="KEGG" id="odi:ODI_R0581"/>
<name>A0A1C3K2G3_9BURK</name>
<accession>A0A1C3K2G3</accession>
<organism evidence="2 4">
    <name type="scientific">Orrella dioscoreae</name>
    <dbReference type="NCBI Taxonomy" id="1851544"/>
    <lineage>
        <taxon>Bacteria</taxon>
        <taxon>Pseudomonadati</taxon>
        <taxon>Pseudomonadota</taxon>
        <taxon>Betaproteobacteria</taxon>
        <taxon>Burkholderiales</taxon>
        <taxon>Alcaligenaceae</taxon>
        <taxon>Orrella</taxon>
    </lineage>
</organism>
<reference evidence="2 4" key="1">
    <citation type="submission" date="2016-06" db="EMBL/GenBank/DDBJ databases">
        <authorList>
            <person name="Kjaerup R.B."/>
            <person name="Dalgaard T.S."/>
            <person name="Juul-Madsen H.R."/>
        </authorList>
    </citation>
    <scope>NUCLEOTIDE SEQUENCE [LARGE SCALE GENOMIC DNA]</scope>
    <source>
        <strain evidence="2">Orrdi1</strain>
    </source>
</reference>